<dbReference type="SUPFAM" id="SSF160355">
    <property type="entry name" value="Bacterial polysaccharide co-polymerase-like"/>
    <property type="match status" value="1"/>
</dbReference>
<proteinExistence type="predicted"/>
<sequence>MDRIAQLKEAIDIAQSLAIQKPTMPSGLSENFRAGEGPTMYTEINNQQIPLYFMGVEILEAERSALLKRNSDDFTEARIAQIEREMWMLQNNREVEVLERRENEEVFLSGVQPIRAEIARLGKVGSLEFSSIQLVSVDRKALEPLGPIKPKKNLLVLLGVFFGTAAGALIVLIRNSMAARRVESLGGG</sequence>
<organism evidence="2 3">
    <name type="scientific">Pseudomonas helleri</name>
    <dbReference type="NCBI Taxonomy" id="1608996"/>
    <lineage>
        <taxon>Bacteria</taxon>
        <taxon>Pseudomonadati</taxon>
        <taxon>Pseudomonadota</taxon>
        <taxon>Gammaproteobacteria</taxon>
        <taxon>Pseudomonadales</taxon>
        <taxon>Pseudomonadaceae</taxon>
        <taxon>Pseudomonas</taxon>
    </lineage>
</organism>
<comment type="caution">
    <text evidence="2">The sequence shown here is derived from an EMBL/GenBank/DDBJ whole genome shotgun (WGS) entry which is preliminary data.</text>
</comment>
<dbReference type="Gene3D" id="3.30.1890.10">
    <property type="entry name" value="FepE-like"/>
    <property type="match status" value="1"/>
</dbReference>
<dbReference type="EMBL" id="WIWJ01000014">
    <property type="protein sequence ID" value="MQT47003.1"/>
    <property type="molecule type" value="Genomic_DNA"/>
</dbReference>
<gene>
    <name evidence="2" type="ORF">GHO40_09740</name>
</gene>
<evidence type="ECO:0000313" key="2">
    <source>
        <dbReference type="EMBL" id="MQT47003.1"/>
    </source>
</evidence>
<feature type="transmembrane region" description="Helical" evidence="1">
    <location>
        <begin position="154"/>
        <end position="173"/>
    </location>
</feature>
<keyword evidence="1" id="KW-1133">Transmembrane helix</keyword>
<reference evidence="2 3" key="1">
    <citation type="submission" date="2019-10" db="EMBL/GenBank/DDBJ databases">
        <title>Evaluation of single-gene subtyping targets for Pseudomonas.</title>
        <authorList>
            <person name="Reichler S.J."/>
            <person name="Orsi R.H."/>
            <person name="Wiedmann M."/>
            <person name="Martin N.H."/>
            <person name="Murphy S.I."/>
        </authorList>
    </citation>
    <scope>NUCLEOTIDE SEQUENCE [LARGE SCALE GENOMIC DNA]</scope>
    <source>
        <strain evidence="2 3">FSL R10-3257</strain>
    </source>
</reference>
<evidence type="ECO:0000256" key="1">
    <source>
        <dbReference type="SAM" id="Phobius"/>
    </source>
</evidence>
<dbReference type="RefSeq" id="WP_153429593.1">
    <property type="nucleotide sequence ID" value="NZ_WIWJ01000014.1"/>
</dbReference>
<dbReference type="AlphaFoldDB" id="A0A7X1W852"/>
<evidence type="ECO:0008006" key="4">
    <source>
        <dbReference type="Google" id="ProtNLM"/>
    </source>
</evidence>
<protein>
    <recommendedName>
        <fullName evidence="4">Tyrosine kinase G-rich domain-containing protein</fullName>
    </recommendedName>
</protein>
<dbReference type="Proteomes" id="UP000441404">
    <property type="component" value="Unassembled WGS sequence"/>
</dbReference>
<evidence type="ECO:0000313" key="3">
    <source>
        <dbReference type="Proteomes" id="UP000441404"/>
    </source>
</evidence>
<name>A0A7X1W852_9PSED</name>
<keyword evidence="1" id="KW-0812">Transmembrane</keyword>
<accession>A0A7X1W852</accession>
<keyword evidence="1" id="KW-0472">Membrane</keyword>